<protein>
    <submittedName>
        <fullName evidence="2">Uncharacterized protein</fullName>
    </submittedName>
</protein>
<keyword evidence="1" id="KW-0472">Membrane</keyword>
<keyword evidence="1" id="KW-0812">Transmembrane</keyword>
<dbReference type="EMBL" id="JAEPRC010000021">
    <property type="protein sequence ID" value="KAG2214702.1"/>
    <property type="molecule type" value="Genomic_DNA"/>
</dbReference>
<evidence type="ECO:0000313" key="3">
    <source>
        <dbReference type="Proteomes" id="UP000650833"/>
    </source>
</evidence>
<dbReference type="OrthoDB" id="1684102at2759"/>
<keyword evidence="1" id="KW-1133">Transmembrane helix</keyword>
<keyword evidence="3" id="KW-1185">Reference proteome</keyword>
<organism evidence="2 3">
    <name type="scientific">Mucor plumbeus</name>
    <dbReference type="NCBI Taxonomy" id="97098"/>
    <lineage>
        <taxon>Eukaryota</taxon>
        <taxon>Fungi</taxon>
        <taxon>Fungi incertae sedis</taxon>
        <taxon>Mucoromycota</taxon>
        <taxon>Mucoromycotina</taxon>
        <taxon>Mucoromycetes</taxon>
        <taxon>Mucorales</taxon>
        <taxon>Mucorineae</taxon>
        <taxon>Mucoraceae</taxon>
        <taxon>Mucor</taxon>
    </lineage>
</organism>
<reference evidence="2" key="1">
    <citation type="submission" date="2020-12" db="EMBL/GenBank/DDBJ databases">
        <title>Metabolic potential, ecology and presence of endohyphal bacteria is reflected in genomic diversity of Mucoromycotina.</title>
        <authorList>
            <person name="Muszewska A."/>
            <person name="Okrasinska A."/>
            <person name="Steczkiewicz K."/>
            <person name="Drgas O."/>
            <person name="Orlowska M."/>
            <person name="Perlinska-Lenart U."/>
            <person name="Aleksandrzak-Piekarczyk T."/>
            <person name="Szatraj K."/>
            <person name="Zielenkiewicz U."/>
            <person name="Pilsyk S."/>
            <person name="Malc E."/>
            <person name="Mieczkowski P."/>
            <person name="Kruszewska J.S."/>
            <person name="Biernat P."/>
            <person name="Pawlowska J."/>
        </authorList>
    </citation>
    <scope>NUCLEOTIDE SEQUENCE</scope>
    <source>
        <strain evidence="2">CBS 226.32</strain>
    </source>
</reference>
<accession>A0A8H7VDE0</accession>
<dbReference type="Proteomes" id="UP000650833">
    <property type="component" value="Unassembled WGS sequence"/>
</dbReference>
<proteinExistence type="predicted"/>
<name>A0A8H7VDE0_9FUNG</name>
<feature type="transmembrane region" description="Helical" evidence="1">
    <location>
        <begin position="78"/>
        <end position="104"/>
    </location>
</feature>
<gene>
    <name evidence="2" type="ORF">INT46_000921</name>
</gene>
<sequence>MRSVAGHEKPLGQKFFLSSRRQQQQNSSNNLRGIHINISSDPFQHRIPPYIQRLWQESRLRKHLSVWRRRLTKRYQQAGLIELIFFAICLFAGCIVLLVHVGFFSGKKYQDWQQEHYSDYLDEVDLLNKVYPDEGRSQTTAVVFLKNQGDIESTTRPILEQLCQYDMFSKFIVWNDDPTVNMTMDMIQAQGCTPNKLQIVNTPIEMGSSARYYACRLSKTPYCYFQDIPRKSLQLRSTYANFLRSPNLIHGQSTDHKAFINSQWRYCFSNTGLQLHTCFINIEAGTFVAKAMVSKFLQNYDKTSVVDEFADMYFMMYINQVPYQLEGNDNELIATTAKELTEKETEHMDLGLTILYNDLEEGEGIVPLEPYLESTFDRNARASCKDDRCLFLTNKQLFPSIELFSYNPSIYVDVLKQMHDDYMLGDHNDYRYSNAVDLQEETSWKSVQNICVGDYIGLDMLMPMRTSLVYRFLVNHPYSYRSSLNIQISYDGLLWIKLHPVPSVNCQNIDVPTLPENGELLECRFIVTDTGYRYIRLESQKDLDFTFDVYDLSFSAKVKKDANGQLLDIALNEDGIIFIEDNLS</sequence>
<evidence type="ECO:0000256" key="1">
    <source>
        <dbReference type="SAM" id="Phobius"/>
    </source>
</evidence>
<evidence type="ECO:0000313" key="2">
    <source>
        <dbReference type="EMBL" id="KAG2214702.1"/>
    </source>
</evidence>
<dbReference type="AlphaFoldDB" id="A0A8H7VDE0"/>
<comment type="caution">
    <text evidence="2">The sequence shown here is derived from an EMBL/GenBank/DDBJ whole genome shotgun (WGS) entry which is preliminary data.</text>
</comment>